<proteinExistence type="predicted"/>
<gene>
    <name evidence="2" type="ORF">PITCH_A1580047</name>
</gene>
<keyword evidence="1" id="KW-0472">Membrane</keyword>
<keyword evidence="1" id="KW-1133">Transmembrane helix</keyword>
<name>A0A445MU05_9BACT</name>
<feature type="transmembrane region" description="Helical" evidence="1">
    <location>
        <begin position="21"/>
        <end position="37"/>
    </location>
</feature>
<organism evidence="2">
    <name type="scientific">uncultured Desulfobacterium sp</name>
    <dbReference type="NCBI Taxonomy" id="201089"/>
    <lineage>
        <taxon>Bacteria</taxon>
        <taxon>Pseudomonadati</taxon>
        <taxon>Thermodesulfobacteriota</taxon>
        <taxon>Desulfobacteria</taxon>
        <taxon>Desulfobacterales</taxon>
        <taxon>Desulfobacteriaceae</taxon>
        <taxon>Desulfobacterium</taxon>
        <taxon>environmental samples</taxon>
    </lineage>
</organism>
<protein>
    <submittedName>
        <fullName evidence="2">Uncharacterized protein</fullName>
    </submittedName>
</protein>
<accession>A0A445MU05</accession>
<evidence type="ECO:0000313" key="2">
    <source>
        <dbReference type="EMBL" id="SPD72892.1"/>
    </source>
</evidence>
<feature type="transmembrane region" description="Helical" evidence="1">
    <location>
        <begin position="52"/>
        <end position="70"/>
    </location>
</feature>
<dbReference type="EMBL" id="OJIN01000066">
    <property type="protein sequence ID" value="SPD72892.1"/>
    <property type="molecule type" value="Genomic_DNA"/>
</dbReference>
<sequence>MSIITKLIRSRQFFCEGSQDDPGVFLIFGLLIFPMISETNNTFISNRHDEVFMENFMVILIVALACWYIVRKFWKGSKEVVSCNCGCSSCNINAVCGEEAKDKQQEF</sequence>
<evidence type="ECO:0000256" key="1">
    <source>
        <dbReference type="SAM" id="Phobius"/>
    </source>
</evidence>
<dbReference type="Pfam" id="PF12669">
    <property type="entry name" value="FeoB_associated"/>
    <property type="match status" value="1"/>
</dbReference>
<dbReference type="AlphaFoldDB" id="A0A445MU05"/>
<keyword evidence="1" id="KW-0812">Transmembrane</keyword>
<reference evidence="2" key="1">
    <citation type="submission" date="2018-01" db="EMBL/GenBank/DDBJ databases">
        <authorList>
            <person name="Regsiter A."/>
            <person name="William W."/>
        </authorList>
    </citation>
    <scope>NUCLEOTIDE SEQUENCE</scope>
    <source>
        <strain evidence="2">TRIP AH-1</strain>
    </source>
</reference>